<dbReference type="PROSITE" id="PS50053">
    <property type="entry name" value="UBIQUITIN_2"/>
    <property type="match status" value="1"/>
</dbReference>
<evidence type="ECO:0000259" key="5">
    <source>
        <dbReference type="PROSITE" id="PS51035"/>
    </source>
</evidence>
<dbReference type="PANTHER" id="PTHR12329">
    <property type="entry name" value="BCL2-ASSOCIATED ATHANOGENE"/>
    <property type="match status" value="1"/>
</dbReference>
<dbReference type="InterPro" id="IPR039773">
    <property type="entry name" value="BAG_chaperone_regulator"/>
</dbReference>
<sequence length="297" mass="32605">MVKKNPNLNPKVPVPVQNEEIDWEMRPGGMLVQRREDGDDASAASASASSRGPMIKIDVVHGPAHQAQYELFVPAHSTFGDVKIHLAQKTGLEPSAQKLFFRGKEKEDEEQLHIAGVKDNSKVLLMEDRKPEEKKVEELKESNAGEVGDNSNADEIGVKSSDMSKAFQAIAEVRAEVDKLADRVAALEVAVGGGTKVSDKEFAISTELLMRQLLKLDGIKADGEAKMQRKAEVRRVQHFVDALDTLKVRNNNPFNNSSNAASVTTKWETFDSGVGCLSAPTPMPSSTEVNQDWEHFD</sequence>
<gene>
    <name evidence="7" type="primary">LOC103341440</name>
</gene>
<dbReference type="SUPFAM" id="SSF54236">
    <property type="entry name" value="Ubiquitin-like"/>
    <property type="match status" value="1"/>
</dbReference>
<feature type="region of interest" description="Disordered" evidence="3">
    <location>
        <begin position="1"/>
        <end position="24"/>
    </location>
</feature>
<proteinExistence type="predicted"/>
<dbReference type="InterPro" id="IPR036533">
    <property type="entry name" value="BAG_dom_sf"/>
</dbReference>
<evidence type="ECO:0000256" key="2">
    <source>
        <dbReference type="SAM" id="Coils"/>
    </source>
</evidence>
<accession>A0ABM0PR19</accession>
<dbReference type="SUPFAM" id="SSF63491">
    <property type="entry name" value="BAG domain"/>
    <property type="match status" value="1"/>
</dbReference>
<dbReference type="RefSeq" id="XP_008243182.1">
    <property type="nucleotide sequence ID" value="XM_008244960.2"/>
</dbReference>
<evidence type="ECO:0000256" key="1">
    <source>
        <dbReference type="ARBA" id="ARBA00023186"/>
    </source>
</evidence>
<dbReference type="PROSITE" id="PS51035">
    <property type="entry name" value="BAG"/>
    <property type="match status" value="1"/>
</dbReference>
<feature type="domain" description="Ubiquitin-like" evidence="4">
    <location>
        <begin position="55"/>
        <end position="126"/>
    </location>
</feature>
<keyword evidence="1" id="KW-0143">Chaperone</keyword>
<dbReference type="Pfam" id="PF02179">
    <property type="entry name" value="BAG"/>
    <property type="match status" value="1"/>
</dbReference>
<keyword evidence="6" id="KW-1185">Reference proteome</keyword>
<keyword evidence="2" id="KW-0175">Coiled coil</keyword>
<dbReference type="InterPro" id="IPR000626">
    <property type="entry name" value="Ubiquitin-like_dom"/>
</dbReference>
<evidence type="ECO:0000256" key="3">
    <source>
        <dbReference type="SAM" id="MobiDB-lite"/>
    </source>
</evidence>
<organism evidence="6 7">
    <name type="scientific">Prunus mume</name>
    <name type="common">Japanese apricot</name>
    <name type="synonym">Armeniaca mume</name>
    <dbReference type="NCBI Taxonomy" id="102107"/>
    <lineage>
        <taxon>Eukaryota</taxon>
        <taxon>Viridiplantae</taxon>
        <taxon>Streptophyta</taxon>
        <taxon>Embryophyta</taxon>
        <taxon>Tracheophyta</taxon>
        <taxon>Spermatophyta</taxon>
        <taxon>Magnoliopsida</taxon>
        <taxon>eudicotyledons</taxon>
        <taxon>Gunneridae</taxon>
        <taxon>Pentapetalae</taxon>
        <taxon>rosids</taxon>
        <taxon>fabids</taxon>
        <taxon>Rosales</taxon>
        <taxon>Rosaceae</taxon>
        <taxon>Amygdaloideae</taxon>
        <taxon>Amygdaleae</taxon>
        <taxon>Prunus</taxon>
    </lineage>
</organism>
<evidence type="ECO:0000313" key="7">
    <source>
        <dbReference type="RefSeq" id="XP_008243182.1"/>
    </source>
</evidence>
<evidence type="ECO:0000259" key="4">
    <source>
        <dbReference type="PROSITE" id="PS50053"/>
    </source>
</evidence>
<name>A0ABM0PR19_PRUMU</name>
<dbReference type="Pfam" id="PF00240">
    <property type="entry name" value="ubiquitin"/>
    <property type="match status" value="1"/>
</dbReference>
<feature type="coiled-coil region" evidence="2">
    <location>
        <begin position="163"/>
        <end position="190"/>
    </location>
</feature>
<dbReference type="Gene3D" id="3.10.20.90">
    <property type="entry name" value="Phosphatidylinositol 3-kinase Catalytic Subunit, Chain A, domain 1"/>
    <property type="match status" value="1"/>
</dbReference>
<reference evidence="6" key="1">
    <citation type="journal article" date="2012" name="Nat. Commun.">
        <title>The genome of Prunus mume.</title>
        <authorList>
            <person name="Zhang Q."/>
            <person name="Chen W."/>
            <person name="Sun L."/>
            <person name="Zhao F."/>
            <person name="Huang B."/>
            <person name="Yang W."/>
            <person name="Tao Y."/>
            <person name="Wang J."/>
            <person name="Yuan Z."/>
            <person name="Fan G."/>
            <person name="Xing Z."/>
            <person name="Han C."/>
            <person name="Pan H."/>
            <person name="Zhong X."/>
            <person name="Shi W."/>
            <person name="Liang X."/>
            <person name="Du D."/>
            <person name="Sun F."/>
            <person name="Xu Z."/>
            <person name="Hao R."/>
            <person name="Lv T."/>
            <person name="Lv Y."/>
            <person name="Zheng Z."/>
            <person name="Sun M."/>
            <person name="Luo L."/>
            <person name="Cai M."/>
            <person name="Gao Y."/>
            <person name="Wang J."/>
            <person name="Yin Y."/>
            <person name="Xu X."/>
            <person name="Cheng T."/>
            <person name="Wang J."/>
        </authorList>
    </citation>
    <scope>NUCLEOTIDE SEQUENCE [LARGE SCALE GENOMIC DNA]</scope>
</reference>
<dbReference type="Proteomes" id="UP000694861">
    <property type="component" value="Linkage group LG1"/>
</dbReference>
<reference evidence="7" key="2">
    <citation type="submission" date="2025-08" db="UniProtKB">
        <authorList>
            <consortium name="RefSeq"/>
        </authorList>
    </citation>
    <scope>IDENTIFICATION</scope>
</reference>
<dbReference type="PANTHER" id="PTHR12329:SF40">
    <property type="entry name" value="BAG FAMILY MOLECULAR CHAPERONE REGULATOR 4"/>
    <property type="match status" value="1"/>
</dbReference>
<dbReference type="SMART" id="SM00264">
    <property type="entry name" value="BAG"/>
    <property type="match status" value="1"/>
</dbReference>
<protein>
    <submittedName>
        <fullName evidence="7">BAG family molecular chaperone regulator 4</fullName>
    </submittedName>
</protein>
<dbReference type="GeneID" id="103341440"/>
<dbReference type="InterPro" id="IPR029071">
    <property type="entry name" value="Ubiquitin-like_domsf"/>
</dbReference>
<feature type="domain" description="BAG" evidence="5">
    <location>
        <begin position="169"/>
        <end position="247"/>
    </location>
</feature>
<feature type="compositionally biased region" description="Low complexity" evidence="3">
    <location>
        <begin position="1"/>
        <end position="18"/>
    </location>
</feature>
<evidence type="ECO:0000313" key="6">
    <source>
        <dbReference type="Proteomes" id="UP000694861"/>
    </source>
</evidence>
<dbReference type="Gene3D" id="1.20.58.120">
    <property type="entry name" value="BAG domain"/>
    <property type="match status" value="1"/>
</dbReference>
<dbReference type="InterPro" id="IPR003103">
    <property type="entry name" value="BAG_domain"/>
</dbReference>